<feature type="compositionally biased region" description="Basic and acidic residues" evidence="1">
    <location>
        <begin position="53"/>
        <end position="66"/>
    </location>
</feature>
<feature type="compositionally biased region" description="Basic and acidic residues" evidence="1">
    <location>
        <begin position="355"/>
        <end position="366"/>
    </location>
</feature>
<evidence type="ECO:0000313" key="2">
    <source>
        <dbReference type="EMBL" id="CAA9544498.1"/>
    </source>
</evidence>
<feature type="compositionally biased region" description="Basic and acidic residues" evidence="1">
    <location>
        <begin position="139"/>
        <end position="149"/>
    </location>
</feature>
<feature type="compositionally biased region" description="Basic residues" evidence="1">
    <location>
        <begin position="77"/>
        <end position="90"/>
    </location>
</feature>
<feature type="region of interest" description="Disordered" evidence="1">
    <location>
        <begin position="1"/>
        <end position="91"/>
    </location>
</feature>
<evidence type="ECO:0000256" key="1">
    <source>
        <dbReference type="SAM" id="MobiDB-lite"/>
    </source>
</evidence>
<sequence>PAQQRRRADQAEPALLRPLPGRRGRHRLLGGHGRPRQRDRPLLAGRRPRLPPLRRDDRARLRDHGPVHPAAAADLRRVRRGVRPTRRRPRLQVLRPRLGRRLRRVLLRVGHHAGRLLRPRPDRHLPRPAGRRHRLRQALPRDGDGDRQARRLGLPPRGDGKLHPGPETGRPRPRRRHPPRHGGRPDLHRRRPGHRRRDEGRRGVPRPDRPLQRRPEADLPEAGRPPGPAVGVRRRHPQHPDDLAGGQDQLRLRPPAGVQGARQARLRVRPGGRRPHRPHDRVPPARLRGRPPGPPGRLALLVDPRPERGRPHPGARRQAHDQHLHPVLPLRAGGGDLGRAARRDRPAHLRALRPLRAEHGRGRDHGPGAGAAGRGGPLRADRRPHLPGRAGAGAGVRPPPGPRLLVVRRPDPRPVPVRQRRLAGRLRDGRPRPQRRPRGDRAADGGGVQL</sequence>
<feature type="non-terminal residue" evidence="2">
    <location>
        <position position="450"/>
    </location>
</feature>
<feature type="compositionally biased region" description="Basic residues" evidence="1">
    <location>
        <begin position="171"/>
        <end position="195"/>
    </location>
</feature>
<reference evidence="2" key="1">
    <citation type="submission" date="2020-02" db="EMBL/GenBank/DDBJ databases">
        <authorList>
            <person name="Meier V. D."/>
        </authorList>
    </citation>
    <scope>NUCLEOTIDE SEQUENCE</scope>
    <source>
        <strain evidence="2">AVDCRST_MAG59</strain>
    </source>
</reference>
<gene>
    <name evidence="2" type="ORF">AVDCRST_MAG59-1150</name>
</gene>
<feature type="compositionally biased region" description="Gly residues" evidence="1">
    <location>
        <begin position="367"/>
        <end position="376"/>
    </location>
</feature>
<feature type="compositionally biased region" description="Basic and acidic residues" evidence="1">
    <location>
        <begin position="1"/>
        <end position="10"/>
    </location>
</feature>
<name>A0A6J4UCC6_9BACT</name>
<accession>A0A6J4UCC6</accession>
<feature type="compositionally biased region" description="Basic and acidic residues" evidence="1">
    <location>
        <begin position="425"/>
        <end position="443"/>
    </location>
</feature>
<feature type="compositionally biased region" description="Basic residues" evidence="1">
    <location>
        <begin position="264"/>
        <end position="279"/>
    </location>
</feature>
<feature type="compositionally biased region" description="Basic and acidic residues" evidence="1">
    <location>
        <begin position="196"/>
        <end position="217"/>
    </location>
</feature>
<organism evidence="2">
    <name type="scientific">uncultured Thermomicrobiales bacterium</name>
    <dbReference type="NCBI Taxonomy" id="1645740"/>
    <lineage>
        <taxon>Bacteria</taxon>
        <taxon>Pseudomonadati</taxon>
        <taxon>Thermomicrobiota</taxon>
        <taxon>Thermomicrobia</taxon>
        <taxon>Thermomicrobiales</taxon>
        <taxon>environmental samples</taxon>
    </lineage>
</organism>
<feature type="compositionally biased region" description="Basic residues" evidence="1">
    <location>
        <begin position="20"/>
        <end position="35"/>
    </location>
</feature>
<feature type="region of interest" description="Disordered" evidence="1">
    <location>
        <begin position="117"/>
        <end position="450"/>
    </location>
</feature>
<feature type="non-terminal residue" evidence="2">
    <location>
        <position position="1"/>
    </location>
</feature>
<proteinExistence type="predicted"/>
<dbReference type="AlphaFoldDB" id="A0A6J4UCC6"/>
<dbReference type="EMBL" id="CADCWF010000070">
    <property type="protein sequence ID" value="CAA9544498.1"/>
    <property type="molecule type" value="Genomic_DNA"/>
</dbReference>
<protein>
    <submittedName>
        <fullName evidence="2">Beta-carotene ketolase</fullName>
    </submittedName>
</protein>